<comment type="similarity">
    <text evidence="2">Belongs to the acyl-CoA dehydrogenase family.</text>
</comment>
<dbReference type="SUPFAM" id="SSF56645">
    <property type="entry name" value="Acyl-CoA dehydrogenase NM domain-like"/>
    <property type="match status" value="1"/>
</dbReference>
<keyword evidence="3" id="KW-0285">Flavoprotein</keyword>
<dbReference type="FunFam" id="1.10.540.10:FF:000010">
    <property type="entry name" value="Medium-chain specific acyl-CoA dehydrogenase, mitochondrial"/>
    <property type="match status" value="1"/>
</dbReference>
<dbReference type="InterPro" id="IPR046373">
    <property type="entry name" value="Acyl-CoA_Oxase/DH_mid-dom_sf"/>
</dbReference>
<dbReference type="AlphaFoldDB" id="A0A7J7KCL9"/>
<evidence type="ECO:0000256" key="4">
    <source>
        <dbReference type="ARBA" id="ARBA00022827"/>
    </source>
</evidence>
<feature type="domain" description="Acyl-CoA dehydrogenase/oxidase N-terminal" evidence="7">
    <location>
        <begin position="43"/>
        <end position="152"/>
    </location>
</feature>
<protein>
    <submittedName>
        <fullName evidence="8">ACADM</fullName>
    </submittedName>
</protein>
<dbReference type="InterPro" id="IPR036250">
    <property type="entry name" value="AcylCo_DH-like_C"/>
</dbReference>
<evidence type="ECO:0000256" key="5">
    <source>
        <dbReference type="ARBA" id="ARBA00023002"/>
    </source>
</evidence>
<dbReference type="Gene3D" id="1.20.140.10">
    <property type="entry name" value="Butyryl-CoA Dehydrogenase, subunit A, domain 3"/>
    <property type="match status" value="1"/>
</dbReference>
<keyword evidence="9" id="KW-1185">Reference proteome</keyword>
<comment type="caution">
    <text evidence="8">The sequence shown here is derived from an EMBL/GenBank/DDBJ whole genome shotgun (WGS) entry which is preliminary data.</text>
</comment>
<dbReference type="SUPFAM" id="SSF69349">
    <property type="entry name" value="Phage fibre proteins"/>
    <property type="match status" value="1"/>
</dbReference>
<evidence type="ECO:0000256" key="3">
    <source>
        <dbReference type="ARBA" id="ARBA00022630"/>
    </source>
</evidence>
<dbReference type="InterPro" id="IPR009100">
    <property type="entry name" value="AcylCoA_DH/oxidase_NM_dom_sf"/>
</dbReference>
<evidence type="ECO:0000259" key="6">
    <source>
        <dbReference type="Pfam" id="PF00441"/>
    </source>
</evidence>
<evidence type="ECO:0000313" key="8">
    <source>
        <dbReference type="EMBL" id="KAF6035601.1"/>
    </source>
</evidence>
<dbReference type="Gene3D" id="2.40.110.10">
    <property type="entry name" value="Butyryl-CoA Dehydrogenase, subunit A, domain 2"/>
    <property type="match status" value="1"/>
</dbReference>
<evidence type="ECO:0000259" key="7">
    <source>
        <dbReference type="Pfam" id="PF02771"/>
    </source>
</evidence>
<dbReference type="GO" id="GO:0070991">
    <property type="term" value="F:medium-chain fatty acyl-CoA dehydrogenase activity"/>
    <property type="evidence" value="ECO:0007669"/>
    <property type="project" value="TreeGrafter"/>
</dbReference>
<dbReference type="FunFam" id="1.20.140.10:FF:000011">
    <property type="entry name" value="Medium-chain specific acyl-CoA dehydrogenase, mitochondrial"/>
    <property type="match status" value="1"/>
</dbReference>
<name>A0A7J7KCL9_BUGNE</name>
<dbReference type="EMBL" id="VXIV02000853">
    <property type="protein sequence ID" value="KAF6035601.1"/>
    <property type="molecule type" value="Genomic_DNA"/>
</dbReference>
<dbReference type="Proteomes" id="UP000593567">
    <property type="component" value="Unassembled WGS sequence"/>
</dbReference>
<accession>A0A7J7KCL9</accession>
<keyword evidence="5" id="KW-0560">Oxidoreductase</keyword>
<evidence type="ECO:0000256" key="1">
    <source>
        <dbReference type="ARBA" id="ARBA00001974"/>
    </source>
</evidence>
<keyword evidence="4" id="KW-0274">FAD</keyword>
<sequence>MGDRQLLFVCRGLCNIVRSATGGQLRALSSTARKQSGYNFDITPEQQEYQELARKFTAEEIIPKAAHHDATGEYPRAIIEKAWELGLINTHIPTEYGGLGLGALDSCIVTEQLAYGCTGIQTAIEANSLGQMPIIVAGNHEQKEKYLGRMIESPLLFIVEADWPGVTKGRKEINMGQRASSTTGLTFEDVRVPAENMLAEEGAGFKIAMAAFDRTRPPVAASAVGLATRALDEAVKYSLERKTFGTAICNHQAVSFMLADMAVSVETAKLITRRSAWEIDQGRKNTYLASISKAYAADIANNNSHVTLPSNSHVTLPSNSHVTLPSNSHVTLPSNSHVTLPSNSHVTLPSNSHVTLPSNSHVTLPSNSHVTLPSNSHVTLPSNNHVTLPSNSHVTLPSNSHVTLPSNSHVTLPSNSHLTLPSNSHVTLPSNSHVTLPSNSHVTLPSNSHVTLPSNSHVTLLGHVTC</sequence>
<dbReference type="PANTHER" id="PTHR48083">
    <property type="entry name" value="MEDIUM-CHAIN SPECIFIC ACYL-COA DEHYDROGENASE, MITOCHONDRIAL-RELATED"/>
    <property type="match status" value="1"/>
</dbReference>
<dbReference type="InterPro" id="IPR013786">
    <property type="entry name" value="AcylCoA_DH/ox_N"/>
</dbReference>
<dbReference type="OrthoDB" id="434771at2759"/>
<dbReference type="Pfam" id="PF02771">
    <property type="entry name" value="Acyl-CoA_dh_N"/>
    <property type="match status" value="1"/>
</dbReference>
<evidence type="ECO:0000313" key="9">
    <source>
        <dbReference type="Proteomes" id="UP000593567"/>
    </source>
</evidence>
<comment type="cofactor">
    <cofactor evidence="1">
        <name>FAD</name>
        <dbReference type="ChEBI" id="CHEBI:57692"/>
    </cofactor>
</comment>
<dbReference type="GO" id="GO:0005739">
    <property type="term" value="C:mitochondrion"/>
    <property type="evidence" value="ECO:0007669"/>
    <property type="project" value="TreeGrafter"/>
</dbReference>
<dbReference type="GO" id="GO:0051793">
    <property type="term" value="P:medium-chain fatty acid catabolic process"/>
    <property type="evidence" value="ECO:0007669"/>
    <property type="project" value="TreeGrafter"/>
</dbReference>
<dbReference type="PANTHER" id="PTHR48083:SF2">
    <property type="entry name" value="MEDIUM-CHAIN SPECIFIC ACYL-COA DEHYDROGENASE, MITOCHONDRIAL"/>
    <property type="match status" value="1"/>
</dbReference>
<dbReference type="Gene3D" id="1.10.540.10">
    <property type="entry name" value="Acyl-CoA dehydrogenase/oxidase, N-terminal domain"/>
    <property type="match status" value="1"/>
</dbReference>
<evidence type="ECO:0000256" key="2">
    <source>
        <dbReference type="ARBA" id="ARBA00009347"/>
    </source>
</evidence>
<proteinExistence type="inferred from homology"/>
<dbReference type="GO" id="GO:0050660">
    <property type="term" value="F:flavin adenine dinucleotide binding"/>
    <property type="evidence" value="ECO:0007669"/>
    <property type="project" value="InterPro"/>
</dbReference>
<dbReference type="SUPFAM" id="SSF47203">
    <property type="entry name" value="Acyl-CoA dehydrogenase C-terminal domain-like"/>
    <property type="match status" value="1"/>
</dbReference>
<gene>
    <name evidence="8" type="ORF">EB796_006087</name>
</gene>
<organism evidence="8 9">
    <name type="scientific">Bugula neritina</name>
    <name type="common">Brown bryozoan</name>
    <name type="synonym">Sertularia neritina</name>
    <dbReference type="NCBI Taxonomy" id="10212"/>
    <lineage>
        <taxon>Eukaryota</taxon>
        <taxon>Metazoa</taxon>
        <taxon>Spiralia</taxon>
        <taxon>Lophotrochozoa</taxon>
        <taxon>Bryozoa</taxon>
        <taxon>Gymnolaemata</taxon>
        <taxon>Cheilostomatida</taxon>
        <taxon>Flustrina</taxon>
        <taxon>Buguloidea</taxon>
        <taxon>Bugulidae</taxon>
        <taxon>Bugula</taxon>
    </lineage>
</organism>
<feature type="domain" description="Acyl-CoA dehydrogenase/oxidase C-terminal" evidence="6">
    <location>
        <begin position="202"/>
        <end position="301"/>
    </location>
</feature>
<reference evidence="8" key="1">
    <citation type="submission" date="2020-06" db="EMBL/GenBank/DDBJ databases">
        <title>Draft genome of Bugula neritina, a colonial animal packing powerful symbionts and potential medicines.</title>
        <authorList>
            <person name="Rayko M."/>
        </authorList>
    </citation>
    <scope>NUCLEOTIDE SEQUENCE [LARGE SCALE GENOMIC DNA]</scope>
    <source>
        <strain evidence="8">Kwan_BN1</strain>
    </source>
</reference>
<dbReference type="InterPro" id="IPR050741">
    <property type="entry name" value="Acyl-CoA_dehydrogenase"/>
</dbReference>
<dbReference type="InterPro" id="IPR009075">
    <property type="entry name" value="AcylCo_DH/oxidase_C"/>
</dbReference>
<dbReference type="InterPro" id="IPR037069">
    <property type="entry name" value="AcylCoA_DH/ox_N_sf"/>
</dbReference>
<dbReference type="Pfam" id="PF00441">
    <property type="entry name" value="Acyl-CoA_dh_1"/>
    <property type="match status" value="1"/>
</dbReference>